<dbReference type="InterPro" id="IPR045051">
    <property type="entry name" value="SBT"/>
</dbReference>
<organism evidence="13 14">
    <name type="scientific">Ricinus communis</name>
    <name type="common">Castor bean</name>
    <dbReference type="NCBI Taxonomy" id="3988"/>
    <lineage>
        <taxon>Eukaryota</taxon>
        <taxon>Viridiplantae</taxon>
        <taxon>Streptophyta</taxon>
        <taxon>Embryophyta</taxon>
        <taxon>Tracheophyta</taxon>
        <taxon>Spermatophyta</taxon>
        <taxon>Magnoliopsida</taxon>
        <taxon>eudicotyledons</taxon>
        <taxon>Gunneridae</taxon>
        <taxon>Pentapetalae</taxon>
        <taxon>rosids</taxon>
        <taxon>fabids</taxon>
        <taxon>Malpighiales</taxon>
        <taxon>Euphorbiaceae</taxon>
        <taxon>Acalyphoideae</taxon>
        <taxon>Acalypheae</taxon>
        <taxon>Ricinus</taxon>
    </lineage>
</organism>
<dbReference type="GO" id="GO:0006508">
    <property type="term" value="P:proteolysis"/>
    <property type="evidence" value="ECO:0007669"/>
    <property type="project" value="UniProtKB-KW"/>
</dbReference>
<keyword evidence="3" id="KW-0964">Secreted</keyword>
<evidence type="ECO:0000256" key="6">
    <source>
        <dbReference type="ARBA" id="ARBA00022801"/>
    </source>
</evidence>
<dbReference type="Gene3D" id="3.40.50.200">
    <property type="entry name" value="Peptidase S8/S53 domain"/>
    <property type="match status" value="1"/>
</dbReference>
<dbReference type="PANTHER" id="PTHR10795">
    <property type="entry name" value="PROPROTEIN CONVERTASE SUBTILISIN/KEXIN"/>
    <property type="match status" value="1"/>
</dbReference>
<evidence type="ECO:0000259" key="12">
    <source>
        <dbReference type="Pfam" id="PF17766"/>
    </source>
</evidence>
<comment type="similarity">
    <text evidence="2 9">Belongs to the peptidase S8 family.</text>
</comment>
<dbReference type="InterPro" id="IPR010259">
    <property type="entry name" value="S8pro/Inhibitor_I9"/>
</dbReference>
<feature type="active site" description="Charge relay system" evidence="8 9">
    <location>
        <position position="118"/>
    </location>
</feature>
<feature type="domain" description="Peptidase S8/S53" evidence="10">
    <location>
        <begin position="112"/>
        <end position="558"/>
    </location>
</feature>
<dbReference type="eggNOG" id="ENOG502QWQG">
    <property type="taxonomic scope" value="Eukaryota"/>
</dbReference>
<evidence type="ECO:0000313" key="13">
    <source>
        <dbReference type="EMBL" id="EEF32036.1"/>
    </source>
</evidence>
<dbReference type="STRING" id="3988.B9SWF1"/>
<evidence type="ECO:0000256" key="8">
    <source>
        <dbReference type="PIRSR" id="PIRSR615500-1"/>
    </source>
</evidence>
<evidence type="ECO:0000256" key="2">
    <source>
        <dbReference type="ARBA" id="ARBA00011073"/>
    </source>
</evidence>
<protein>
    <submittedName>
        <fullName evidence="13">Xylem serine proteinase 1, putative</fullName>
        <ecNumber evidence="13">3.4.21.25</ecNumber>
    </submittedName>
</protein>
<dbReference type="InterPro" id="IPR036852">
    <property type="entry name" value="Peptidase_S8/S53_dom_sf"/>
</dbReference>
<name>B9SWF1_RICCO</name>
<dbReference type="EC" id="3.4.21.25" evidence="13"/>
<dbReference type="Gene3D" id="2.60.40.2310">
    <property type="match status" value="1"/>
</dbReference>
<comment type="subcellular location">
    <subcellularLocation>
        <location evidence="1">Secreted</location>
    </subcellularLocation>
</comment>
<dbReference type="CDD" id="cd02120">
    <property type="entry name" value="PA_subtilisin_like"/>
    <property type="match status" value="1"/>
</dbReference>
<dbReference type="InterPro" id="IPR037045">
    <property type="entry name" value="S8pro/Inhibitor_I9_sf"/>
</dbReference>
<sequence length="738" mass="79897">MGDHSFPDSESVINANHELLASYIGGSVHHARTKIINHYHKSFRGFSALLSPEQANEISRHDSVVSVFENQMLELHTTRSWDFLSEQEANNFGNGKFKGRFNHFRDNPMADMVIGTLDSGIWSESLSFDPTGLSDASHSSFRGVCVIKGEDNIPPPRCNNKIVGTRYYYKGYLSSYGQLGDVTYSPRDDYGHGTHTIATAAGRDVSFNMFGESPIKGGAPKARIAVYKVCWHNTCACADVLGGFDDAINDGVNIITMSVGGNSAVGSSVFEDCMSLGALHAYRRGILVVTSGGNNGAKGRFTVQNPAPWVLTVAATSSDRRYMTDIILGNGQVIKGFGLIPTDFSDGVLTWQNRMMNSAGDCYKNEVDPNYVQGKIVVCYILDGVDYGEVAGAVIQNTGATGMIFVDPLENGKMVFDFPKPGPVIVLRDYPILANYINFNNMPTVSFSRTTTMIHTASAPTLAAFSGRGPNPVIPDIIKPDIAAPGVTIMSAYMGSMYLNAYTNKIMIQSKLARFGAMSGTSMACPHVSGVATVLRSIIPNVSPDWLKSALMTTATTIDNAGNPIKAGRNPATPFDIGAGNIVPDLVFNPGLVYEVTNENFIDFLCTQGNAYFGSDDLKDKLTLILREEIRCKQVDVPSYNLNHPSIAVNGLRRGPVTVKRTATIANTDSKIFSIVVGMPNSVSVKASTPVLDYTDGSSSKDFYLQFENINATSNVYGFIAWTDNSTFYVKSPIALII</sequence>
<feature type="domain" description="Inhibitor I9" evidence="11">
    <location>
        <begin position="9"/>
        <end position="76"/>
    </location>
</feature>
<dbReference type="AlphaFoldDB" id="B9SWF1"/>
<reference evidence="14" key="1">
    <citation type="journal article" date="2010" name="Nat. Biotechnol.">
        <title>Draft genome sequence of the oilseed species Ricinus communis.</title>
        <authorList>
            <person name="Chan A.P."/>
            <person name="Crabtree J."/>
            <person name="Zhao Q."/>
            <person name="Lorenzi H."/>
            <person name="Orvis J."/>
            <person name="Puiu D."/>
            <person name="Melake-Berhan A."/>
            <person name="Jones K.M."/>
            <person name="Redman J."/>
            <person name="Chen G."/>
            <person name="Cahoon E.B."/>
            <person name="Gedil M."/>
            <person name="Stanke M."/>
            <person name="Haas B.J."/>
            <person name="Wortman J.R."/>
            <person name="Fraser-Liggett C.M."/>
            <person name="Ravel J."/>
            <person name="Rabinowicz P.D."/>
        </authorList>
    </citation>
    <scope>NUCLEOTIDE SEQUENCE [LARGE SCALE GENOMIC DNA]</scope>
    <source>
        <strain evidence="14">cv. Hale</strain>
    </source>
</reference>
<dbReference type="EMBL" id="EQ974198">
    <property type="protein sequence ID" value="EEF32036.1"/>
    <property type="molecule type" value="Genomic_DNA"/>
</dbReference>
<evidence type="ECO:0000256" key="3">
    <source>
        <dbReference type="ARBA" id="ARBA00022525"/>
    </source>
</evidence>
<evidence type="ECO:0000256" key="4">
    <source>
        <dbReference type="ARBA" id="ARBA00022670"/>
    </source>
</evidence>
<evidence type="ECO:0000259" key="11">
    <source>
        <dbReference type="Pfam" id="PF05922"/>
    </source>
</evidence>
<dbReference type="InterPro" id="IPR041469">
    <property type="entry name" value="Subtilisin-like_FN3"/>
</dbReference>
<keyword evidence="14" id="KW-1185">Reference proteome</keyword>
<feature type="domain" description="Subtilisin-like protease fibronectin type-III" evidence="12">
    <location>
        <begin position="641"/>
        <end position="735"/>
    </location>
</feature>
<keyword evidence="6 9" id="KW-0378">Hydrolase</keyword>
<dbReference type="Proteomes" id="UP000008311">
    <property type="component" value="Unassembled WGS sequence"/>
</dbReference>
<gene>
    <name evidence="13" type="ORF">RCOM_0292780</name>
</gene>
<dbReference type="Gene3D" id="3.50.30.30">
    <property type="match status" value="1"/>
</dbReference>
<dbReference type="SUPFAM" id="SSF52743">
    <property type="entry name" value="Subtilisin-like"/>
    <property type="match status" value="1"/>
</dbReference>
<evidence type="ECO:0000256" key="5">
    <source>
        <dbReference type="ARBA" id="ARBA00022729"/>
    </source>
</evidence>
<keyword evidence="7 9" id="KW-0720">Serine protease</keyword>
<accession>B9SWF1</accession>
<dbReference type="InterPro" id="IPR000209">
    <property type="entry name" value="Peptidase_S8/S53_dom"/>
</dbReference>
<dbReference type="InParanoid" id="B9SWF1"/>
<dbReference type="CDD" id="cd04852">
    <property type="entry name" value="Peptidases_S8_3"/>
    <property type="match status" value="1"/>
</dbReference>
<keyword evidence="5" id="KW-0732">Signal</keyword>
<dbReference type="InterPro" id="IPR015500">
    <property type="entry name" value="Peptidase_S8_subtilisin-rel"/>
</dbReference>
<evidence type="ECO:0000313" key="14">
    <source>
        <dbReference type="Proteomes" id="UP000008311"/>
    </source>
</evidence>
<evidence type="ECO:0000256" key="1">
    <source>
        <dbReference type="ARBA" id="ARBA00004613"/>
    </source>
</evidence>
<keyword evidence="4 9" id="KW-0645">Protease</keyword>
<evidence type="ECO:0000259" key="10">
    <source>
        <dbReference type="Pfam" id="PF00082"/>
    </source>
</evidence>
<dbReference type="InterPro" id="IPR023828">
    <property type="entry name" value="Peptidase_S8_Ser-AS"/>
</dbReference>
<dbReference type="GO" id="GO:0005576">
    <property type="term" value="C:extracellular region"/>
    <property type="evidence" value="ECO:0000318"/>
    <property type="project" value="GO_Central"/>
</dbReference>
<dbReference type="Pfam" id="PF05922">
    <property type="entry name" value="Inhibitor_I9"/>
    <property type="match status" value="1"/>
</dbReference>
<dbReference type="Pfam" id="PF17766">
    <property type="entry name" value="fn3_6"/>
    <property type="match status" value="1"/>
</dbReference>
<proteinExistence type="inferred from homology"/>
<dbReference type="Pfam" id="PF00082">
    <property type="entry name" value="Peptidase_S8"/>
    <property type="match status" value="1"/>
</dbReference>
<evidence type="ECO:0000256" key="7">
    <source>
        <dbReference type="ARBA" id="ARBA00022825"/>
    </source>
</evidence>
<feature type="active site" description="Charge relay system" evidence="8 9">
    <location>
        <position position="522"/>
    </location>
</feature>
<dbReference type="GO" id="GO:0004252">
    <property type="term" value="F:serine-type endopeptidase activity"/>
    <property type="evidence" value="ECO:0000318"/>
    <property type="project" value="GO_Central"/>
</dbReference>
<dbReference type="PRINTS" id="PR00723">
    <property type="entry name" value="SUBTILISIN"/>
</dbReference>
<evidence type="ECO:0000256" key="9">
    <source>
        <dbReference type="PROSITE-ProRule" id="PRU01240"/>
    </source>
</evidence>
<dbReference type="PROSITE" id="PS51892">
    <property type="entry name" value="SUBTILASE"/>
    <property type="match status" value="1"/>
</dbReference>
<dbReference type="PROSITE" id="PS00138">
    <property type="entry name" value="SUBTILASE_SER"/>
    <property type="match status" value="1"/>
</dbReference>
<dbReference type="InterPro" id="IPR034197">
    <property type="entry name" value="Peptidases_S8_3"/>
</dbReference>
<dbReference type="Gene3D" id="3.30.70.80">
    <property type="entry name" value="Peptidase S8 propeptide/proteinase inhibitor I9"/>
    <property type="match status" value="1"/>
</dbReference>
<feature type="active site" description="Charge relay system" evidence="8 9">
    <location>
        <position position="192"/>
    </location>
</feature>